<evidence type="ECO:0000313" key="8">
    <source>
        <dbReference type="EMBL" id="EGD58036.1"/>
    </source>
</evidence>
<evidence type="ECO:0000256" key="5">
    <source>
        <dbReference type="ARBA" id="ARBA00023136"/>
    </source>
</evidence>
<comment type="similarity">
    <text evidence="2">Belongs to the EamA transporter family.</text>
</comment>
<feature type="transmembrane region" description="Helical" evidence="6">
    <location>
        <begin position="276"/>
        <end position="295"/>
    </location>
</feature>
<dbReference type="InterPro" id="IPR037185">
    <property type="entry name" value="EmrE-like"/>
</dbReference>
<feature type="domain" description="EamA" evidence="7">
    <location>
        <begin position="157"/>
        <end position="292"/>
    </location>
</feature>
<feature type="transmembrane region" description="Helical" evidence="6">
    <location>
        <begin position="70"/>
        <end position="88"/>
    </location>
</feature>
<feature type="transmembrane region" description="Helical" evidence="6">
    <location>
        <begin position="12"/>
        <end position="33"/>
    </location>
</feature>
<protein>
    <recommendedName>
        <fullName evidence="7">EamA domain-containing protein</fullName>
    </recommendedName>
</protein>
<dbReference type="AlphaFoldDB" id="F1ZBH7"/>
<feature type="transmembrane region" description="Helical" evidence="6">
    <location>
        <begin position="129"/>
        <end position="145"/>
    </location>
</feature>
<evidence type="ECO:0000259" key="7">
    <source>
        <dbReference type="Pfam" id="PF00892"/>
    </source>
</evidence>
<evidence type="ECO:0000256" key="1">
    <source>
        <dbReference type="ARBA" id="ARBA00004141"/>
    </source>
</evidence>
<dbReference type="PANTHER" id="PTHR32322">
    <property type="entry name" value="INNER MEMBRANE TRANSPORTER"/>
    <property type="match status" value="1"/>
</dbReference>
<feature type="transmembrane region" description="Helical" evidence="6">
    <location>
        <begin position="100"/>
        <end position="117"/>
    </location>
</feature>
<evidence type="ECO:0000313" key="9">
    <source>
        <dbReference type="Proteomes" id="UP000004728"/>
    </source>
</evidence>
<dbReference type="FunCoup" id="F1ZBH7">
    <property type="interactions" value="101"/>
</dbReference>
<dbReference type="Pfam" id="PF00892">
    <property type="entry name" value="EamA"/>
    <property type="match status" value="2"/>
</dbReference>
<dbReference type="OrthoDB" id="7158585at2"/>
<name>F1ZBH7_9SPHN</name>
<feature type="transmembrane region" description="Helical" evidence="6">
    <location>
        <begin position="188"/>
        <end position="206"/>
    </location>
</feature>
<dbReference type="STRING" id="983920.Y88_0088"/>
<feature type="transmembrane region" description="Helical" evidence="6">
    <location>
        <begin position="157"/>
        <end position="176"/>
    </location>
</feature>
<dbReference type="InParanoid" id="F1ZBH7"/>
<proteinExistence type="inferred from homology"/>
<gene>
    <name evidence="8" type="ORF">Y88_0088</name>
</gene>
<keyword evidence="9" id="KW-1185">Reference proteome</keyword>
<dbReference type="InterPro" id="IPR000620">
    <property type="entry name" value="EamA_dom"/>
</dbReference>
<accession>F1ZBH7</accession>
<feature type="domain" description="EamA" evidence="7">
    <location>
        <begin position="12"/>
        <end position="143"/>
    </location>
</feature>
<dbReference type="HOGENOM" id="CLU_033863_12_0_5"/>
<dbReference type="RefSeq" id="WP_008067513.1">
    <property type="nucleotide sequence ID" value="NZ_AQWK01000006.1"/>
</dbReference>
<dbReference type="EMBL" id="AEWJ01000044">
    <property type="protein sequence ID" value="EGD58036.1"/>
    <property type="molecule type" value="Genomic_DNA"/>
</dbReference>
<evidence type="ECO:0000256" key="4">
    <source>
        <dbReference type="ARBA" id="ARBA00022989"/>
    </source>
</evidence>
<dbReference type="Gene3D" id="1.10.3730.20">
    <property type="match status" value="1"/>
</dbReference>
<keyword evidence="4 6" id="KW-1133">Transmembrane helix</keyword>
<evidence type="ECO:0000256" key="3">
    <source>
        <dbReference type="ARBA" id="ARBA00022692"/>
    </source>
</evidence>
<comment type="subcellular location">
    <subcellularLocation>
        <location evidence="1">Membrane</location>
        <topology evidence="1">Multi-pass membrane protein</topology>
    </subcellularLocation>
</comment>
<dbReference type="PANTHER" id="PTHR32322:SF2">
    <property type="entry name" value="EAMA DOMAIN-CONTAINING PROTEIN"/>
    <property type="match status" value="1"/>
</dbReference>
<dbReference type="SUPFAM" id="SSF103481">
    <property type="entry name" value="Multidrug resistance efflux transporter EmrE"/>
    <property type="match status" value="2"/>
</dbReference>
<feature type="transmembrane region" description="Helical" evidence="6">
    <location>
        <begin position="218"/>
        <end position="238"/>
    </location>
</feature>
<sequence>MSERKPIDRTAATVMVILCLIWGTQQVAIKWAAPAMSATLQMGLRSGLAALGTLAVAFHRREQRWLNRATLVPGLLVGSTFGLEFVFAGEALRYTTASHVTIYLYSAPIMAAVGLGLRYRDERLHPAQWIGVIIAFAGVALAFLGRGDPDRYPAMRLGDALSLAAAASWAVSSFILRGSRLANAPASVSLFYQLCGAFVLAGGMAVTLGETAIKPTAWLAVMLTWQTLVVAFASYLTWFALLRRYSASRLGVLSFMTPVFGVVAGIALLGEKIDTNFAIGGCMILGGIVLASTRLPRLGRRATA</sequence>
<feature type="transmembrane region" description="Helical" evidence="6">
    <location>
        <begin position="39"/>
        <end position="58"/>
    </location>
</feature>
<dbReference type="InterPro" id="IPR050638">
    <property type="entry name" value="AA-Vitamin_Transporters"/>
</dbReference>
<comment type="caution">
    <text evidence="8">The sequence shown here is derived from an EMBL/GenBank/DDBJ whole genome shotgun (WGS) entry which is preliminary data.</text>
</comment>
<keyword evidence="5 6" id="KW-0472">Membrane</keyword>
<evidence type="ECO:0000256" key="2">
    <source>
        <dbReference type="ARBA" id="ARBA00007362"/>
    </source>
</evidence>
<keyword evidence="3 6" id="KW-0812">Transmembrane</keyword>
<organism evidence="8 9">
    <name type="scientific">Novosphingobium nitrogenifigens DSM 19370</name>
    <dbReference type="NCBI Taxonomy" id="983920"/>
    <lineage>
        <taxon>Bacteria</taxon>
        <taxon>Pseudomonadati</taxon>
        <taxon>Pseudomonadota</taxon>
        <taxon>Alphaproteobacteria</taxon>
        <taxon>Sphingomonadales</taxon>
        <taxon>Sphingomonadaceae</taxon>
        <taxon>Novosphingobium</taxon>
    </lineage>
</organism>
<dbReference type="Proteomes" id="UP000004728">
    <property type="component" value="Unassembled WGS sequence"/>
</dbReference>
<dbReference type="GO" id="GO:0016020">
    <property type="term" value="C:membrane"/>
    <property type="evidence" value="ECO:0007669"/>
    <property type="project" value="UniProtKB-SubCell"/>
</dbReference>
<feature type="transmembrane region" description="Helical" evidence="6">
    <location>
        <begin position="250"/>
        <end position="270"/>
    </location>
</feature>
<dbReference type="eggNOG" id="COG0697">
    <property type="taxonomic scope" value="Bacteria"/>
</dbReference>
<evidence type="ECO:0000256" key="6">
    <source>
        <dbReference type="SAM" id="Phobius"/>
    </source>
</evidence>
<reference evidence="8 9" key="1">
    <citation type="journal article" date="2012" name="J. Bacteriol.">
        <title>Draft Genome Sequence of Novosphingobium nitrogenifigens Y88T.</title>
        <authorList>
            <person name="Strabala T.J."/>
            <person name="Macdonald L."/>
            <person name="Liu V."/>
            <person name="Smit A.M."/>
        </authorList>
    </citation>
    <scope>NUCLEOTIDE SEQUENCE [LARGE SCALE GENOMIC DNA]</scope>
    <source>
        <strain evidence="8 9">DSM 19370</strain>
    </source>
</reference>